<dbReference type="EMBL" id="JACIFD010000008">
    <property type="protein sequence ID" value="MBB4071616.1"/>
    <property type="molecule type" value="Genomic_DNA"/>
</dbReference>
<protein>
    <recommendedName>
        <fullName evidence="3">Phage portal protein</fullName>
    </recommendedName>
</protein>
<gene>
    <name evidence="1" type="ORF">F5897_000928</name>
</gene>
<dbReference type="AlphaFoldDB" id="A0A840DR18"/>
<name>A0A840DR18_9MICO</name>
<dbReference type="RefSeq" id="WP_183304644.1">
    <property type="nucleotide sequence ID" value="NZ_JACIFD010000008.1"/>
</dbReference>
<reference evidence="1" key="1">
    <citation type="submission" date="2020-08" db="EMBL/GenBank/DDBJ databases">
        <title>Sequencing the genomes of 1000 actinobacteria strains.</title>
        <authorList>
            <person name="Klenk H.-P."/>
        </authorList>
    </citation>
    <scope>NUCLEOTIDE SEQUENCE [LARGE SCALE GENOMIC DNA]</scope>
    <source>
        <strain evidence="1">DSM 27064</strain>
    </source>
</reference>
<evidence type="ECO:0000313" key="1">
    <source>
        <dbReference type="EMBL" id="MBB4071616.1"/>
    </source>
</evidence>
<organism evidence="1 2">
    <name type="scientific">Canibacter oris</name>
    <dbReference type="NCBI Taxonomy" id="1365628"/>
    <lineage>
        <taxon>Bacteria</taxon>
        <taxon>Bacillati</taxon>
        <taxon>Actinomycetota</taxon>
        <taxon>Actinomycetes</taxon>
        <taxon>Micrococcales</taxon>
        <taxon>Microbacteriaceae</taxon>
        <taxon>Canibacter</taxon>
    </lineage>
</organism>
<evidence type="ECO:0000313" key="2">
    <source>
        <dbReference type="Proteomes" id="UP000571183"/>
    </source>
</evidence>
<accession>A0A840DR18</accession>
<dbReference type="Proteomes" id="UP000571183">
    <property type="component" value="Unassembled WGS sequence"/>
</dbReference>
<sequence>MTLNISTSLVAASQATISYSELALLRKLLDKLTAKRAGNKTNQAYYDQKVLIKDLGISLPPKFRSMESVLGWPAKAVDVLADRIQLQGFQIPGSDDAFGLNGIALENDFFNEFSHAVTSALTHSVAFITVSRGIDPHEPEVLWLTRSAFNATGIWNARRRALDAGLTVNKEKDGQPQEVTLYLPDKVATVELLANGRARVDIQPNPTGRVLMEPLVYGADLGRPFGRSRITPTVKTLTDSAIRTIVRSEVGAEFYATPQRYALGADEEAFENKWSALQSKLLTISKDEDGDTPTIGQFPQMNMQPHTDQLRQWAALLAAECSIPLDELGFPSDNPASDSAIQSQRDPLRLRADSAIRGFQQTLRRLAISSVQLRDGSVPEELLQVKGWFAPTVHTTDAAAADAILKQVTVIPWLAESPVVLEKLGYSADAIQRLLADKRRNAGTLAALINQQQTEPQQESTKNTEG</sequence>
<keyword evidence="2" id="KW-1185">Reference proteome</keyword>
<evidence type="ECO:0008006" key="3">
    <source>
        <dbReference type="Google" id="ProtNLM"/>
    </source>
</evidence>
<comment type="caution">
    <text evidence="1">The sequence shown here is derived from an EMBL/GenBank/DDBJ whole genome shotgun (WGS) entry which is preliminary data.</text>
</comment>
<proteinExistence type="predicted"/>
<dbReference type="Pfam" id="PF05133">
    <property type="entry name" value="SPP1_portal"/>
    <property type="match status" value="1"/>
</dbReference>
<dbReference type="InterPro" id="IPR021145">
    <property type="entry name" value="Portal_protein_SPP1_Gp6-like"/>
</dbReference>